<dbReference type="RefSeq" id="WP_132702344.1">
    <property type="nucleotide sequence ID" value="NZ_SLZR01000012.1"/>
</dbReference>
<proteinExistence type="predicted"/>
<protein>
    <submittedName>
        <fullName evidence="2">Sigma-E factor negative regulatory protein RseC</fullName>
    </submittedName>
</protein>
<sequence>MVKEQGTVVAVEQEELIVEVVRTSACKSCQARQGCGQAVLSEWGDSSKQQAKNHFRVPAGDYKASVGDRVELAMAPDTVSKVAALVYLLPLAGGFAGLFIGQWLLESELLQLLLFAAGVLLSYGLLSRLKLEKKSHLIPQIIHLYPAGKGSDVIESISL</sequence>
<keyword evidence="1" id="KW-0472">Membrane</keyword>
<evidence type="ECO:0000256" key="1">
    <source>
        <dbReference type="SAM" id="Phobius"/>
    </source>
</evidence>
<dbReference type="PANTHER" id="PTHR35867:SF1">
    <property type="entry name" value="PROTEIN RSEC"/>
    <property type="match status" value="1"/>
</dbReference>
<dbReference type="EMBL" id="SLZR01000012">
    <property type="protein sequence ID" value="TCS39804.1"/>
    <property type="molecule type" value="Genomic_DNA"/>
</dbReference>
<keyword evidence="1" id="KW-0812">Transmembrane</keyword>
<dbReference type="InterPro" id="IPR007359">
    <property type="entry name" value="SigmaE_reg_RseC_MucC"/>
</dbReference>
<dbReference type="InterPro" id="IPR026268">
    <property type="entry name" value="RseC"/>
</dbReference>
<keyword evidence="3" id="KW-1185">Reference proteome</keyword>
<gene>
    <name evidence="2" type="ORF">BCF53_11289</name>
</gene>
<comment type="caution">
    <text evidence="2">The sequence shown here is derived from an EMBL/GenBank/DDBJ whole genome shotgun (WGS) entry which is preliminary data.</text>
</comment>
<accession>A0A4R3I3D5</accession>
<dbReference type="AlphaFoldDB" id="A0A4R3I3D5"/>
<evidence type="ECO:0000313" key="2">
    <source>
        <dbReference type="EMBL" id="TCS39804.1"/>
    </source>
</evidence>
<dbReference type="PANTHER" id="PTHR35867">
    <property type="entry name" value="PROTEIN RSEC"/>
    <property type="match status" value="1"/>
</dbReference>
<name>A0A4R3I3D5_9GAMM</name>
<dbReference type="Pfam" id="PF04246">
    <property type="entry name" value="RseC_MucC"/>
    <property type="match status" value="1"/>
</dbReference>
<evidence type="ECO:0000313" key="3">
    <source>
        <dbReference type="Proteomes" id="UP000295793"/>
    </source>
</evidence>
<dbReference type="Proteomes" id="UP000295793">
    <property type="component" value="Unassembled WGS sequence"/>
</dbReference>
<feature type="transmembrane region" description="Helical" evidence="1">
    <location>
        <begin position="82"/>
        <end position="103"/>
    </location>
</feature>
<reference evidence="2 3" key="1">
    <citation type="submission" date="2019-03" db="EMBL/GenBank/DDBJ databases">
        <title>Genomic Encyclopedia of Archaeal and Bacterial Type Strains, Phase II (KMG-II): from individual species to whole genera.</title>
        <authorList>
            <person name="Goeker M."/>
        </authorList>
    </citation>
    <scope>NUCLEOTIDE SEQUENCE [LARGE SCALE GENOMIC DNA]</scope>
    <source>
        <strain evidence="2 3">DSM 15388</strain>
    </source>
</reference>
<organism evidence="2 3">
    <name type="scientific">Reinekea marinisedimentorum</name>
    <dbReference type="NCBI Taxonomy" id="230495"/>
    <lineage>
        <taxon>Bacteria</taxon>
        <taxon>Pseudomonadati</taxon>
        <taxon>Pseudomonadota</taxon>
        <taxon>Gammaproteobacteria</taxon>
        <taxon>Oceanospirillales</taxon>
        <taxon>Saccharospirillaceae</taxon>
        <taxon>Reinekea</taxon>
    </lineage>
</organism>
<dbReference type="OrthoDB" id="9795854at2"/>
<keyword evidence="1" id="KW-1133">Transmembrane helix</keyword>
<feature type="transmembrane region" description="Helical" evidence="1">
    <location>
        <begin position="109"/>
        <end position="126"/>
    </location>
</feature>
<dbReference type="PIRSF" id="PIRSF004923">
    <property type="entry name" value="RseC"/>
    <property type="match status" value="1"/>
</dbReference>